<dbReference type="SUPFAM" id="SSF52540">
    <property type="entry name" value="P-loop containing nucleoside triphosphate hydrolases"/>
    <property type="match status" value="1"/>
</dbReference>
<dbReference type="AlphaFoldDB" id="A0AAV9IJZ3"/>
<dbReference type="InterPro" id="IPR033690">
    <property type="entry name" value="Adenylat_kinase_CS"/>
</dbReference>
<evidence type="ECO:0000256" key="4">
    <source>
        <dbReference type="RuleBase" id="RU003330"/>
    </source>
</evidence>
<evidence type="ECO:0000313" key="6">
    <source>
        <dbReference type="Proteomes" id="UP001300502"/>
    </source>
</evidence>
<dbReference type="InterPro" id="IPR027417">
    <property type="entry name" value="P-loop_NTPase"/>
</dbReference>
<evidence type="ECO:0000313" key="5">
    <source>
        <dbReference type="EMBL" id="KAK4527627.1"/>
    </source>
</evidence>
<evidence type="ECO:0000256" key="1">
    <source>
        <dbReference type="ARBA" id="ARBA00022679"/>
    </source>
</evidence>
<dbReference type="HAMAP" id="MF_00235">
    <property type="entry name" value="Adenylate_kinase_Adk"/>
    <property type="match status" value="1"/>
</dbReference>
<evidence type="ECO:0000256" key="3">
    <source>
        <dbReference type="ARBA" id="ARBA00022777"/>
    </source>
</evidence>
<dbReference type="CDD" id="cd01428">
    <property type="entry name" value="ADK"/>
    <property type="match status" value="1"/>
</dbReference>
<dbReference type="Proteomes" id="UP001300502">
    <property type="component" value="Unassembled WGS sequence"/>
</dbReference>
<proteinExistence type="inferred from homology"/>
<gene>
    <name evidence="5" type="ORF">GAYE_SCF42G5551</name>
</gene>
<protein>
    <recommendedName>
        <fullName evidence="7">Adenylate kinase</fullName>
    </recommendedName>
</protein>
<dbReference type="EMBL" id="JANCYU010000054">
    <property type="protein sequence ID" value="KAK4527627.1"/>
    <property type="molecule type" value="Genomic_DNA"/>
</dbReference>
<organism evidence="5 6">
    <name type="scientific">Galdieria yellowstonensis</name>
    <dbReference type="NCBI Taxonomy" id="3028027"/>
    <lineage>
        <taxon>Eukaryota</taxon>
        <taxon>Rhodophyta</taxon>
        <taxon>Bangiophyceae</taxon>
        <taxon>Galdieriales</taxon>
        <taxon>Galdieriaceae</taxon>
        <taxon>Galdieria</taxon>
    </lineage>
</organism>
<reference evidence="5 6" key="1">
    <citation type="submission" date="2022-07" db="EMBL/GenBank/DDBJ databases">
        <title>Genome-wide signatures of adaptation to extreme environments.</title>
        <authorList>
            <person name="Cho C.H."/>
            <person name="Yoon H.S."/>
        </authorList>
    </citation>
    <scope>NUCLEOTIDE SEQUENCE [LARGE SCALE GENOMIC DNA]</scope>
    <source>
        <strain evidence="5 6">108.79 E11</strain>
    </source>
</reference>
<comment type="caution">
    <text evidence="5">The sequence shown here is derived from an EMBL/GenBank/DDBJ whole genome shotgun (WGS) entry which is preliminary data.</text>
</comment>
<dbReference type="PANTHER" id="PTHR23359">
    <property type="entry name" value="NUCLEOTIDE KINASE"/>
    <property type="match status" value="1"/>
</dbReference>
<accession>A0AAV9IJZ3</accession>
<dbReference type="InterPro" id="IPR000850">
    <property type="entry name" value="Adenylat/UMP-CMP_kin"/>
</dbReference>
<keyword evidence="6" id="KW-1185">Reference proteome</keyword>
<comment type="similarity">
    <text evidence="4">Belongs to the adenylate kinase family.</text>
</comment>
<keyword evidence="3 4" id="KW-0418">Kinase</keyword>
<evidence type="ECO:0000256" key="2">
    <source>
        <dbReference type="ARBA" id="ARBA00022741"/>
    </source>
</evidence>
<dbReference type="GO" id="GO:0006139">
    <property type="term" value="P:nucleobase-containing compound metabolic process"/>
    <property type="evidence" value="ECO:0007669"/>
    <property type="project" value="InterPro"/>
</dbReference>
<dbReference type="Pfam" id="PF00406">
    <property type="entry name" value="ADK"/>
    <property type="match status" value="1"/>
</dbReference>
<dbReference type="GO" id="GO:0019205">
    <property type="term" value="F:nucleobase-containing compound kinase activity"/>
    <property type="evidence" value="ECO:0007669"/>
    <property type="project" value="InterPro"/>
</dbReference>
<sequence length="261" mass="28965">MYGDCRQVGAFVSLSSSLWFPKRRMISGRKLFRAVYACLPISSHPPIYFVLGGPGSGKGTQCGMLANKLPGLVHPICVGDLLRQEALQENTRGKWIASILEQGNIVPGFVTLGLLSRVVVREQQGRNTTRAILMDGFPRTLDQAIAFEQQIGTCRAVLYLECSSDVLKARLLQRSTTSGRKDDVARVIERRLETFERETSQVVEYYRKKGILRCFSGEGEPQVVLQSLLDYFRSELEAAVGLGGQAGDSLCGLRRASYEKR</sequence>
<name>A0AAV9IJZ3_9RHOD</name>
<dbReference type="GO" id="GO:0005524">
    <property type="term" value="F:ATP binding"/>
    <property type="evidence" value="ECO:0007669"/>
    <property type="project" value="InterPro"/>
</dbReference>
<dbReference type="PROSITE" id="PS00113">
    <property type="entry name" value="ADENYLATE_KINASE"/>
    <property type="match status" value="1"/>
</dbReference>
<dbReference type="PRINTS" id="PR00094">
    <property type="entry name" value="ADENYLTKNASE"/>
</dbReference>
<dbReference type="Gene3D" id="3.40.50.300">
    <property type="entry name" value="P-loop containing nucleotide triphosphate hydrolases"/>
    <property type="match status" value="1"/>
</dbReference>
<keyword evidence="2" id="KW-0547">Nucleotide-binding</keyword>
<keyword evidence="1 4" id="KW-0808">Transferase</keyword>
<evidence type="ECO:0008006" key="7">
    <source>
        <dbReference type="Google" id="ProtNLM"/>
    </source>
</evidence>